<dbReference type="Proteomes" id="UP000250235">
    <property type="component" value="Unassembled WGS sequence"/>
</dbReference>
<dbReference type="AlphaFoldDB" id="A0A2Z7BCG7"/>
<evidence type="ECO:0000256" key="3">
    <source>
        <dbReference type="ARBA" id="ARBA00007163"/>
    </source>
</evidence>
<keyword evidence="7" id="KW-0539">Nucleus</keyword>
<dbReference type="SMART" id="SM00338">
    <property type="entry name" value="BRLZ"/>
    <property type="match status" value="1"/>
</dbReference>
<evidence type="ECO:0000256" key="9">
    <source>
        <dbReference type="SAM" id="Phobius"/>
    </source>
</evidence>
<dbReference type="CDD" id="cd14704">
    <property type="entry name" value="bZIP_HY5-like"/>
    <property type="match status" value="1"/>
</dbReference>
<feature type="transmembrane region" description="Helical" evidence="9">
    <location>
        <begin position="246"/>
        <end position="269"/>
    </location>
</feature>
<evidence type="ECO:0000256" key="6">
    <source>
        <dbReference type="ARBA" id="ARBA00023163"/>
    </source>
</evidence>
<evidence type="ECO:0000313" key="12">
    <source>
        <dbReference type="EMBL" id="KZV32194.1"/>
    </source>
</evidence>
<name>A0A2Z7BCG7_9LAMI</name>
<comment type="subcellular location">
    <subcellularLocation>
        <location evidence="2">Endoplasmic reticulum membrane</location>
        <topology evidence="2">Single-pass membrane protein</topology>
    </subcellularLocation>
    <subcellularLocation>
        <location evidence="1">Nucleus</location>
    </subcellularLocation>
</comment>
<evidence type="ECO:0000313" key="11">
    <source>
        <dbReference type="EMBL" id="KZV16353.1"/>
    </source>
</evidence>
<dbReference type="PANTHER" id="PTHR47416">
    <property type="entry name" value="BASIC-LEUCINE ZIPPER TRANSCRIPTION FACTOR F-RELATED"/>
    <property type="match status" value="1"/>
</dbReference>
<keyword evidence="5" id="KW-0238">DNA-binding</keyword>
<evidence type="ECO:0000256" key="4">
    <source>
        <dbReference type="ARBA" id="ARBA00023015"/>
    </source>
</evidence>
<dbReference type="GO" id="GO:0003700">
    <property type="term" value="F:DNA-binding transcription factor activity"/>
    <property type="evidence" value="ECO:0007669"/>
    <property type="project" value="InterPro"/>
</dbReference>
<feature type="domain" description="BZIP" evidence="10">
    <location>
        <begin position="170"/>
        <end position="212"/>
    </location>
</feature>
<evidence type="ECO:0000256" key="5">
    <source>
        <dbReference type="ARBA" id="ARBA00023125"/>
    </source>
</evidence>
<dbReference type="EMBL" id="KV006910">
    <property type="protein sequence ID" value="KZV32194.1"/>
    <property type="molecule type" value="Genomic_DNA"/>
</dbReference>
<dbReference type="Pfam" id="PF00170">
    <property type="entry name" value="bZIP_1"/>
    <property type="match status" value="1"/>
</dbReference>
<evidence type="ECO:0000256" key="8">
    <source>
        <dbReference type="SAM" id="MobiDB-lite"/>
    </source>
</evidence>
<keyword evidence="6" id="KW-0804">Transcription</keyword>
<gene>
    <name evidence="11" type="ORF">F511_12243</name>
    <name evidence="12" type="ORF">F511_28896</name>
</gene>
<dbReference type="OrthoDB" id="674948at2759"/>
<comment type="similarity">
    <text evidence="3">Belongs to the bZIP family.</text>
</comment>
<evidence type="ECO:0000256" key="7">
    <source>
        <dbReference type="ARBA" id="ARBA00023242"/>
    </source>
</evidence>
<dbReference type="PROSITE" id="PS00036">
    <property type="entry name" value="BZIP_BASIC"/>
    <property type="match status" value="1"/>
</dbReference>
<dbReference type="SUPFAM" id="SSF57959">
    <property type="entry name" value="Leucine zipper domain"/>
    <property type="match status" value="1"/>
</dbReference>
<reference evidence="12" key="2">
    <citation type="submission" date="2016-02" db="EMBL/GenBank/DDBJ databases">
        <authorList>
            <person name="Alioto T."/>
            <person name="Alioto T."/>
        </authorList>
    </citation>
    <scope>NUCLEOTIDE SEQUENCE</scope>
</reference>
<keyword evidence="13" id="KW-1185">Reference proteome</keyword>
<keyword evidence="9" id="KW-1133">Transmembrane helix</keyword>
<reference evidence="12 13" key="1">
    <citation type="journal article" date="2015" name="Proc. Natl. Acad. Sci. U.S.A.">
        <title>The resurrection genome of Boea hygrometrica: A blueprint for survival of dehydration.</title>
        <authorList>
            <person name="Xiao L."/>
            <person name="Yang G."/>
            <person name="Zhang L."/>
            <person name="Yang X."/>
            <person name="Zhao S."/>
            <person name="Ji Z."/>
            <person name="Zhou Q."/>
            <person name="Hu M."/>
            <person name="Wang Y."/>
            <person name="Chen M."/>
            <person name="Xu Y."/>
            <person name="Jin H."/>
            <person name="Xiao X."/>
            <person name="Hu G."/>
            <person name="Bao F."/>
            <person name="Hu Y."/>
            <person name="Wan P."/>
            <person name="Li L."/>
            <person name="Deng X."/>
            <person name="Kuang T."/>
            <person name="Xiang C."/>
            <person name="Zhu J.K."/>
            <person name="Oliver M.J."/>
            <person name="He Y."/>
        </authorList>
    </citation>
    <scope>NUCLEOTIDE SEQUENCE [LARGE SCALE GENOMIC DNA]</scope>
    <source>
        <strain evidence="13">cv. XS01</strain>
    </source>
</reference>
<keyword evidence="4" id="KW-0805">Transcription regulation</keyword>
<feature type="compositionally biased region" description="Basic and acidic residues" evidence="8">
    <location>
        <begin position="145"/>
        <end position="162"/>
    </location>
</feature>
<evidence type="ECO:0000256" key="1">
    <source>
        <dbReference type="ARBA" id="ARBA00004123"/>
    </source>
</evidence>
<dbReference type="EMBL" id="KV019076">
    <property type="protein sequence ID" value="KZV16353.1"/>
    <property type="molecule type" value="Genomic_DNA"/>
</dbReference>
<keyword evidence="9" id="KW-0472">Membrane</keyword>
<dbReference type="GO" id="GO:0003677">
    <property type="term" value="F:DNA binding"/>
    <property type="evidence" value="ECO:0007669"/>
    <property type="project" value="UniProtKB-KW"/>
</dbReference>
<dbReference type="GO" id="GO:0005634">
    <property type="term" value="C:nucleus"/>
    <property type="evidence" value="ECO:0007669"/>
    <property type="project" value="UniProtKB-SubCell"/>
</dbReference>
<protein>
    <submittedName>
        <fullName evidence="12">BZIP transcription factor 60-like</fullName>
    </submittedName>
</protein>
<feature type="compositionally biased region" description="Low complexity" evidence="8">
    <location>
        <begin position="99"/>
        <end position="110"/>
    </location>
</feature>
<keyword evidence="9" id="KW-0812">Transmembrane</keyword>
<evidence type="ECO:0000256" key="2">
    <source>
        <dbReference type="ARBA" id="ARBA00004389"/>
    </source>
</evidence>
<dbReference type="InterPro" id="IPR046347">
    <property type="entry name" value="bZIP_sf"/>
</dbReference>
<dbReference type="Gene3D" id="1.20.5.170">
    <property type="match status" value="1"/>
</dbReference>
<dbReference type="GO" id="GO:0005789">
    <property type="term" value="C:endoplasmic reticulum membrane"/>
    <property type="evidence" value="ECO:0007669"/>
    <property type="project" value="UniProtKB-SubCell"/>
</dbReference>
<dbReference type="InterPro" id="IPR004827">
    <property type="entry name" value="bZIP"/>
</dbReference>
<organism evidence="12 13">
    <name type="scientific">Dorcoceras hygrometricum</name>
    <dbReference type="NCBI Taxonomy" id="472368"/>
    <lineage>
        <taxon>Eukaryota</taxon>
        <taxon>Viridiplantae</taxon>
        <taxon>Streptophyta</taxon>
        <taxon>Embryophyta</taxon>
        <taxon>Tracheophyta</taxon>
        <taxon>Spermatophyta</taxon>
        <taxon>Magnoliopsida</taxon>
        <taxon>eudicotyledons</taxon>
        <taxon>Gunneridae</taxon>
        <taxon>Pentapetalae</taxon>
        <taxon>asterids</taxon>
        <taxon>lamiids</taxon>
        <taxon>Lamiales</taxon>
        <taxon>Gesneriaceae</taxon>
        <taxon>Didymocarpoideae</taxon>
        <taxon>Trichosporeae</taxon>
        <taxon>Loxocarpinae</taxon>
        <taxon>Dorcoceras</taxon>
    </lineage>
</organism>
<dbReference type="PROSITE" id="PS50217">
    <property type="entry name" value="BZIP"/>
    <property type="match status" value="1"/>
</dbReference>
<proteinExistence type="inferred from homology"/>
<dbReference type="PANTHER" id="PTHR47416:SF8">
    <property type="entry name" value="BASIC-LEUCINE ZIPPER TRANSCRIPTION FACTOR E-RELATED"/>
    <property type="match status" value="1"/>
</dbReference>
<sequence length="351" mass="39250">MIEIGLTNNEAIDWENFLDNVPDELGFDLSDDPAAATAAADGIDSYLSIDDIEQYLMNDESNSNIVVEEHHVALADEFFSDLLLDSPHGSWLGSDFSKDSSSSPDSVVVEAEVEEREEALNEKSNSSAGPDPVVVEAQEEEREEDSSHEKISAQINEDKGGDAGETDDPVDRKRKRQIRNRDAAVRSRERKKMYLRDLELKSKYYEAECKRLGTLLQCCLAENQSLRLCLHNSKAFDVSMDKQESAVLLLESLLLGSLLGFLGIIYLLILGSQFLVNLEVALHEDVGGEEWESEMTSKVGMEACKIQQPVDLFMLGKRCKASRSRMRLRIIEFSSGLLSKTQRLPFFSLVS</sequence>
<accession>A0A2Z7BCG7</accession>
<feature type="region of interest" description="Disordered" evidence="8">
    <location>
        <begin position="94"/>
        <end position="182"/>
    </location>
</feature>
<evidence type="ECO:0000313" key="13">
    <source>
        <dbReference type="Proteomes" id="UP000250235"/>
    </source>
</evidence>
<evidence type="ECO:0000259" key="10">
    <source>
        <dbReference type="PROSITE" id="PS50217"/>
    </source>
</evidence>